<dbReference type="PANTHER" id="PTHR43663">
    <property type="entry name" value="CHROMATE TRANSPORT PROTEIN-RELATED"/>
    <property type="match status" value="1"/>
</dbReference>
<keyword evidence="5 7" id="KW-1133">Transmembrane helix</keyword>
<keyword evidence="3" id="KW-1003">Cell membrane</keyword>
<accession>A0A919YRG4</accession>
<dbReference type="EMBL" id="BOSE01000010">
    <property type="protein sequence ID" value="GIP18733.1"/>
    <property type="molecule type" value="Genomic_DNA"/>
</dbReference>
<comment type="similarity">
    <text evidence="2">Belongs to the chromate ion transporter (CHR) (TC 2.A.51) family.</text>
</comment>
<evidence type="ECO:0000256" key="2">
    <source>
        <dbReference type="ARBA" id="ARBA00005262"/>
    </source>
</evidence>
<evidence type="ECO:0000256" key="4">
    <source>
        <dbReference type="ARBA" id="ARBA00022692"/>
    </source>
</evidence>
<evidence type="ECO:0000256" key="1">
    <source>
        <dbReference type="ARBA" id="ARBA00004651"/>
    </source>
</evidence>
<evidence type="ECO:0000313" key="9">
    <source>
        <dbReference type="Proteomes" id="UP000683139"/>
    </source>
</evidence>
<dbReference type="InterPro" id="IPR052518">
    <property type="entry name" value="CHR_Transporter"/>
</dbReference>
<organism evidence="8 9">
    <name type="scientific">Paenibacillus montaniterrae</name>
    <dbReference type="NCBI Taxonomy" id="429341"/>
    <lineage>
        <taxon>Bacteria</taxon>
        <taxon>Bacillati</taxon>
        <taxon>Bacillota</taxon>
        <taxon>Bacilli</taxon>
        <taxon>Bacillales</taxon>
        <taxon>Paenibacillaceae</taxon>
        <taxon>Paenibacillus</taxon>
    </lineage>
</organism>
<comment type="subcellular location">
    <subcellularLocation>
        <location evidence="1">Cell membrane</location>
        <topology evidence="1">Multi-pass membrane protein</topology>
    </subcellularLocation>
</comment>
<dbReference type="AlphaFoldDB" id="A0A919YRG4"/>
<protein>
    <submittedName>
        <fullName evidence="8">Transporter YwrA</fullName>
    </submittedName>
</protein>
<evidence type="ECO:0000313" key="8">
    <source>
        <dbReference type="EMBL" id="GIP18733.1"/>
    </source>
</evidence>
<evidence type="ECO:0000256" key="5">
    <source>
        <dbReference type="ARBA" id="ARBA00022989"/>
    </source>
</evidence>
<keyword evidence="9" id="KW-1185">Reference proteome</keyword>
<reference evidence="8" key="1">
    <citation type="submission" date="2021-03" db="EMBL/GenBank/DDBJ databases">
        <title>Antimicrobial resistance genes in bacteria isolated from Japanese honey, and their potential for conferring macrolide and lincosamide resistance in the American foulbrood pathogen Paenibacillus larvae.</title>
        <authorList>
            <person name="Okamoto M."/>
            <person name="Kumagai M."/>
            <person name="Kanamori H."/>
            <person name="Takamatsu D."/>
        </authorList>
    </citation>
    <scope>NUCLEOTIDE SEQUENCE</scope>
    <source>
        <strain evidence="8">J40TS1</strain>
    </source>
</reference>
<evidence type="ECO:0000256" key="6">
    <source>
        <dbReference type="ARBA" id="ARBA00023136"/>
    </source>
</evidence>
<dbReference type="PANTHER" id="PTHR43663:SF1">
    <property type="entry name" value="CHROMATE TRANSPORTER"/>
    <property type="match status" value="1"/>
</dbReference>
<sequence length="182" mass="19555">MDWLELFRLFMAFLVSNILGYGGGPASIPLTYAEVVDRYAFVTPTDFSNIIALGNALPGPIATKIAAYVGYNAGGVFGSFVAQAATVVPSIIALIMMLKLLQKHRESKIVKGIGLLVQPVIAVLMAVLTWDMVHDSLIDIGWLQTILLAAIAWWAMAVKKIHPAFVVVAAFLYGGIVIPLLA</sequence>
<dbReference type="InterPro" id="IPR003370">
    <property type="entry name" value="Chromate_transpt"/>
</dbReference>
<dbReference type="GO" id="GO:0015109">
    <property type="term" value="F:chromate transmembrane transporter activity"/>
    <property type="evidence" value="ECO:0007669"/>
    <property type="project" value="InterPro"/>
</dbReference>
<keyword evidence="4 7" id="KW-0812">Transmembrane</keyword>
<feature type="transmembrane region" description="Helical" evidence="7">
    <location>
        <begin position="80"/>
        <end position="101"/>
    </location>
</feature>
<dbReference type="Proteomes" id="UP000683139">
    <property type="component" value="Unassembled WGS sequence"/>
</dbReference>
<proteinExistence type="inferred from homology"/>
<feature type="transmembrane region" description="Helical" evidence="7">
    <location>
        <begin position="136"/>
        <end position="156"/>
    </location>
</feature>
<dbReference type="GO" id="GO:0005886">
    <property type="term" value="C:plasma membrane"/>
    <property type="evidence" value="ECO:0007669"/>
    <property type="project" value="UniProtKB-SubCell"/>
</dbReference>
<evidence type="ECO:0000256" key="7">
    <source>
        <dbReference type="SAM" id="Phobius"/>
    </source>
</evidence>
<comment type="caution">
    <text evidence="8">The sequence shown here is derived from an EMBL/GenBank/DDBJ whole genome shotgun (WGS) entry which is preliminary data.</text>
</comment>
<dbReference type="RefSeq" id="WP_213519389.1">
    <property type="nucleotide sequence ID" value="NZ_BOSE01000010.1"/>
</dbReference>
<name>A0A919YRG4_9BACL</name>
<gene>
    <name evidence="8" type="primary">ywrA</name>
    <name evidence="8" type="ORF">J40TS1_43750</name>
</gene>
<feature type="transmembrane region" description="Helical" evidence="7">
    <location>
        <begin position="163"/>
        <end position="181"/>
    </location>
</feature>
<dbReference type="Pfam" id="PF02417">
    <property type="entry name" value="Chromate_transp"/>
    <property type="match status" value="1"/>
</dbReference>
<feature type="transmembrane region" description="Helical" evidence="7">
    <location>
        <begin position="113"/>
        <end position="130"/>
    </location>
</feature>
<keyword evidence="6 7" id="KW-0472">Membrane</keyword>
<evidence type="ECO:0000256" key="3">
    <source>
        <dbReference type="ARBA" id="ARBA00022475"/>
    </source>
</evidence>